<protein>
    <recommendedName>
        <fullName evidence="4">Transposase</fullName>
    </recommendedName>
</protein>
<keyword evidence="3" id="KW-1185">Reference proteome</keyword>
<name>A0A221K9S3_9RHOB</name>
<evidence type="ECO:0008006" key="4">
    <source>
        <dbReference type="Google" id="ProtNLM"/>
    </source>
</evidence>
<keyword evidence="2" id="KW-0614">Plasmid</keyword>
<accession>A0A221K9S3</accession>
<geneLocation type="plasmid" evidence="2 3">
    <name>pSMR1-7</name>
</geneLocation>
<dbReference type="OrthoDB" id="8089897at2"/>
<evidence type="ECO:0000313" key="2">
    <source>
        <dbReference type="EMBL" id="ASM75761.1"/>
    </source>
</evidence>
<dbReference type="NCBIfam" id="NF033572">
    <property type="entry name" value="transpos_ISKra4"/>
    <property type="match status" value="1"/>
</dbReference>
<dbReference type="RefSeq" id="WP_078543006.1">
    <property type="nucleotide sequence ID" value="NZ_CP022422.1"/>
</dbReference>
<evidence type="ECO:0000256" key="1">
    <source>
        <dbReference type="SAM" id="Coils"/>
    </source>
</evidence>
<reference evidence="2 3" key="1">
    <citation type="submission" date="2017-07" db="EMBL/GenBank/DDBJ databases">
        <title>Genome Sequence of Sulfitobacter pseudonitzschiae Strain SMR1 Isolated from a culture of the Diatom Skeletonema marinoi.</title>
        <authorList>
            <person name="Topel M."/>
            <person name="Pinder M.I.M."/>
            <person name="Johansson O.N."/>
            <person name="Kourtchenko O."/>
            <person name="Godhe A."/>
            <person name="Clarke A.K."/>
        </authorList>
    </citation>
    <scope>NUCLEOTIDE SEQUENCE [LARGE SCALE GENOMIC DNA]</scope>
    <source>
        <strain evidence="2 3">SMR1</strain>
        <plasmid evidence="2 3">pSMR1-7</plasmid>
    </source>
</reference>
<sequence>MEVNIFVETTFDDGETKKRNIGRLRRAPDEFGSESLGLLLNDAKTLLRRLQETIVQDQVGEAMEARRKCDGCGKQRAIHDDRGRILDTLFGRIRVKWPRLRRCLCQPAGVAKSGPQSPLAGLFSDRATAELRRLQAELGARHSFREAARLIEMFMPCSAQLNTTVRNRLGRIADELGRENVSQGDADTIAPPSPLTVFLDGAHIRCRPEYQKRHLDVVVGKVESPNMSRRFGLVQQAAGSPAKQLRHDLIAQGWDGQSKVTVISDGEPALPNLVRRAVRGPVTHILDWWHISMRVKHIENAVRGLLQSKGFSGLPLLFERPADTLRWHLWHGKVMTAATILKVLQIDCDRLHAETRELREAAKRVKARCQDLYSYLANNFDALVDYGHRHRNGLAVSSSRAEGCVDDIGNTRMGKRRRMRWSPRGAQRVAVTRAAVLDRRLGVSKRAA</sequence>
<dbReference type="Proteomes" id="UP000199754">
    <property type="component" value="Plasmid pSMR1-7"/>
</dbReference>
<feature type="coiled-coil region" evidence="1">
    <location>
        <begin position="341"/>
        <end position="368"/>
    </location>
</feature>
<dbReference type="AlphaFoldDB" id="A0A221K9S3"/>
<gene>
    <name evidence="2" type="ORF">SULPSESMR1_04604</name>
</gene>
<organism evidence="2 3">
    <name type="scientific">Pseudosulfitobacter pseudonitzschiae</name>
    <dbReference type="NCBI Taxonomy" id="1402135"/>
    <lineage>
        <taxon>Bacteria</taxon>
        <taxon>Pseudomonadati</taxon>
        <taxon>Pseudomonadota</taxon>
        <taxon>Alphaproteobacteria</taxon>
        <taxon>Rhodobacterales</taxon>
        <taxon>Roseobacteraceae</taxon>
        <taxon>Pseudosulfitobacter</taxon>
    </lineage>
</organism>
<dbReference type="EMBL" id="CP022422">
    <property type="protein sequence ID" value="ASM75761.1"/>
    <property type="molecule type" value="Genomic_DNA"/>
</dbReference>
<dbReference type="KEGG" id="spse:SULPSESMR1_04604"/>
<proteinExistence type="predicted"/>
<keyword evidence="1" id="KW-0175">Coiled coil</keyword>
<evidence type="ECO:0000313" key="3">
    <source>
        <dbReference type="Proteomes" id="UP000199754"/>
    </source>
</evidence>